<sequence>MRLLILQRKAQHTQEVMGEDSCPHFSGRRESVLAGHRDQLFSQLQFTNDFPPEYQADTGTFTLKSIPSSTIGESEEHAPFEEGGEGESTNTSLSLKASS</sequence>
<organism evidence="2 3">
    <name type="scientific">Trichonephila inaurata madagascariensis</name>
    <dbReference type="NCBI Taxonomy" id="2747483"/>
    <lineage>
        <taxon>Eukaryota</taxon>
        <taxon>Metazoa</taxon>
        <taxon>Ecdysozoa</taxon>
        <taxon>Arthropoda</taxon>
        <taxon>Chelicerata</taxon>
        <taxon>Arachnida</taxon>
        <taxon>Araneae</taxon>
        <taxon>Araneomorphae</taxon>
        <taxon>Entelegynae</taxon>
        <taxon>Araneoidea</taxon>
        <taxon>Nephilidae</taxon>
        <taxon>Trichonephila</taxon>
        <taxon>Trichonephila inaurata</taxon>
    </lineage>
</organism>
<evidence type="ECO:0000313" key="3">
    <source>
        <dbReference type="Proteomes" id="UP000886998"/>
    </source>
</evidence>
<comment type="caution">
    <text evidence="2">The sequence shown here is derived from an EMBL/GenBank/DDBJ whole genome shotgun (WGS) entry which is preliminary data.</text>
</comment>
<gene>
    <name evidence="2" type="ORF">TNIN_27581</name>
</gene>
<feature type="compositionally biased region" description="Polar residues" evidence="1">
    <location>
        <begin position="88"/>
        <end position="99"/>
    </location>
</feature>
<keyword evidence="3" id="KW-1185">Reference proteome</keyword>
<dbReference type="EMBL" id="BMAV01018396">
    <property type="protein sequence ID" value="GFY70729.1"/>
    <property type="molecule type" value="Genomic_DNA"/>
</dbReference>
<evidence type="ECO:0000256" key="1">
    <source>
        <dbReference type="SAM" id="MobiDB-lite"/>
    </source>
</evidence>
<accession>A0A8X7CFV0</accession>
<protein>
    <submittedName>
        <fullName evidence="2">Uncharacterized protein</fullName>
    </submittedName>
</protein>
<proteinExistence type="predicted"/>
<name>A0A8X7CFV0_9ARAC</name>
<dbReference type="AlphaFoldDB" id="A0A8X7CFV0"/>
<reference evidence="2" key="1">
    <citation type="submission" date="2020-08" db="EMBL/GenBank/DDBJ databases">
        <title>Multicomponent nature underlies the extraordinary mechanical properties of spider dragline silk.</title>
        <authorList>
            <person name="Kono N."/>
            <person name="Nakamura H."/>
            <person name="Mori M."/>
            <person name="Yoshida Y."/>
            <person name="Ohtoshi R."/>
            <person name="Malay A.D."/>
            <person name="Moran D.A.P."/>
            <person name="Tomita M."/>
            <person name="Numata K."/>
            <person name="Arakawa K."/>
        </authorList>
    </citation>
    <scope>NUCLEOTIDE SEQUENCE</scope>
</reference>
<evidence type="ECO:0000313" key="2">
    <source>
        <dbReference type="EMBL" id="GFY70729.1"/>
    </source>
</evidence>
<dbReference type="Proteomes" id="UP000886998">
    <property type="component" value="Unassembled WGS sequence"/>
</dbReference>
<feature type="region of interest" description="Disordered" evidence="1">
    <location>
        <begin position="66"/>
        <end position="99"/>
    </location>
</feature>